<dbReference type="GO" id="GO:0035539">
    <property type="term" value="F:8-oxo-7,8-dihydrodeoxyguanosine triphosphate pyrophosphatase activity"/>
    <property type="evidence" value="ECO:0007669"/>
    <property type="project" value="TreeGrafter"/>
</dbReference>
<dbReference type="InterPro" id="IPR015797">
    <property type="entry name" value="NUDIX_hydrolase-like_dom_sf"/>
</dbReference>
<evidence type="ECO:0000256" key="2">
    <source>
        <dbReference type="ARBA" id="ARBA00022801"/>
    </source>
</evidence>
<organism evidence="5 6">
    <name type="scientific">Pseudomicrostroma glucosiphilum</name>
    <dbReference type="NCBI Taxonomy" id="1684307"/>
    <lineage>
        <taxon>Eukaryota</taxon>
        <taxon>Fungi</taxon>
        <taxon>Dikarya</taxon>
        <taxon>Basidiomycota</taxon>
        <taxon>Ustilaginomycotina</taxon>
        <taxon>Exobasidiomycetes</taxon>
        <taxon>Microstromatales</taxon>
        <taxon>Microstromatales incertae sedis</taxon>
        <taxon>Pseudomicrostroma</taxon>
    </lineage>
</organism>
<proteinExistence type="inferred from homology"/>
<accession>A0A316U0L7</accession>
<feature type="compositionally biased region" description="Polar residues" evidence="3">
    <location>
        <begin position="273"/>
        <end position="292"/>
    </location>
</feature>
<evidence type="ECO:0000259" key="4">
    <source>
        <dbReference type="PROSITE" id="PS51462"/>
    </source>
</evidence>
<evidence type="ECO:0000256" key="1">
    <source>
        <dbReference type="ARBA" id="ARBA00007073"/>
    </source>
</evidence>
<dbReference type="AlphaFoldDB" id="A0A316U0L7"/>
<dbReference type="Gene3D" id="3.90.79.10">
    <property type="entry name" value="Nucleoside Triphosphate Pyrophosphohydrolase"/>
    <property type="match status" value="1"/>
</dbReference>
<gene>
    <name evidence="5" type="ORF">BCV69DRAFT_284561</name>
</gene>
<dbReference type="PANTHER" id="PTHR16099">
    <property type="entry name" value="8-OXO-DGTP DIPHOSPHATES NUDT15"/>
    <property type="match status" value="1"/>
</dbReference>
<feature type="region of interest" description="Disordered" evidence="3">
    <location>
        <begin position="271"/>
        <end position="294"/>
    </location>
</feature>
<sequence>MASTSASSSTISPNRHPRVGLAVFLVDDRGYVLIGKRKGAHGSGTLALPGGHLEWNESFEECAAREVLEETGVEIGSHLGDDEVGTAAGGGPLEGQGVKFLTALNCTGITGGQTTSPDGLHYVTIFMRARVHRKPGEQEVPVKLMEPEKCSGWVWVPLKYLFSNAEAQASLERMEASAQQQGISLGASMEKLLLAQRLGERMRDGQAAGTDGTSAMRGATFAGKADGDRFGPLEDEEYVAYALADDLAQGAVLFRPLTDLCRQQEKLLREELTPTTHASSPSKYRSPVTSPRKSAAAAAPQLPSGILDQDATAVINQALSSPPHLKHTLTLTFPTPTPRHAQHLASILSVDKPLRPNDTSIKYEPRAASLSVELKTSTVRLLRLAGNSLLEDVALVLRTMQAFPGPGGVGAGKRVEGVVLHQQETGEGAAGEQEVFEEGTVGKVERPGA</sequence>
<dbReference type="EMBL" id="KZ819333">
    <property type="protein sequence ID" value="PWN18952.1"/>
    <property type="molecule type" value="Genomic_DNA"/>
</dbReference>
<dbReference type="OrthoDB" id="447842at2759"/>
<dbReference type="InterPro" id="IPR000086">
    <property type="entry name" value="NUDIX_hydrolase_dom"/>
</dbReference>
<dbReference type="CDD" id="cd04678">
    <property type="entry name" value="NUDIX_MTH2_Nudt15"/>
    <property type="match status" value="1"/>
</dbReference>
<feature type="domain" description="Nudix hydrolase" evidence="4">
    <location>
        <begin position="14"/>
        <end position="181"/>
    </location>
</feature>
<feature type="region of interest" description="Disordered" evidence="3">
    <location>
        <begin position="204"/>
        <end position="228"/>
    </location>
</feature>
<dbReference type="Proteomes" id="UP000245942">
    <property type="component" value="Unassembled WGS sequence"/>
</dbReference>
<dbReference type="PANTHER" id="PTHR16099:SF5">
    <property type="entry name" value="NUCLEOTIDE TRIPHOSPHATE DIPHOSPHATASE NUDT15"/>
    <property type="match status" value="1"/>
</dbReference>
<dbReference type="PROSITE" id="PS00893">
    <property type="entry name" value="NUDIX_BOX"/>
    <property type="match status" value="1"/>
</dbReference>
<evidence type="ECO:0000313" key="6">
    <source>
        <dbReference type="Proteomes" id="UP000245942"/>
    </source>
</evidence>
<dbReference type="Pfam" id="PF09341">
    <property type="entry name" value="Pcc1"/>
    <property type="match status" value="1"/>
</dbReference>
<dbReference type="RefSeq" id="XP_025346112.1">
    <property type="nucleotide sequence ID" value="XM_025493086.1"/>
</dbReference>
<dbReference type="PROSITE" id="PS51462">
    <property type="entry name" value="NUDIX"/>
    <property type="match status" value="1"/>
</dbReference>
<dbReference type="Pfam" id="PF00293">
    <property type="entry name" value="NUDIX"/>
    <property type="match status" value="1"/>
</dbReference>
<dbReference type="Gene3D" id="3.30.310.50">
    <property type="entry name" value="Alpha-D-phosphohexomutase, C-terminal domain"/>
    <property type="match status" value="1"/>
</dbReference>
<protein>
    <recommendedName>
        <fullName evidence="4">Nudix hydrolase domain-containing protein</fullName>
    </recommendedName>
</protein>
<dbReference type="InterPro" id="IPR020084">
    <property type="entry name" value="NUDIX_hydrolase_CS"/>
</dbReference>
<keyword evidence="6" id="KW-1185">Reference proteome</keyword>
<dbReference type="STRING" id="1684307.A0A316U0L7"/>
<dbReference type="GO" id="GO:0005829">
    <property type="term" value="C:cytosol"/>
    <property type="evidence" value="ECO:0007669"/>
    <property type="project" value="TreeGrafter"/>
</dbReference>
<evidence type="ECO:0000256" key="3">
    <source>
        <dbReference type="SAM" id="MobiDB-lite"/>
    </source>
</evidence>
<reference evidence="5 6" key="1">
    <citation type="journal article" date="2018" name="Mol. Biol. Evol.">
        <title>Broad Genomic Sampling Reveals a Smut Pathogenic Ancestry of the Fungal Clade Ustilaginomycotina.</title>
        <authorList>
            <person name="Kijpornyongpan T."/>
            <person name="Mondo S.J."/>
            <person name="Barry K."/>
            <person name="Sandor L."/>
            <person name="Lee J."/>
            <person name="Lipzen A."/>
            <person name="Pangilinan J."/>
            <person name="LaButti K."/>
            <person name="Hainaut M."/>
            <person name="Henrissat B."/>
            <person name="Grigoriev I.V."/>
            <person name="Spatafora J.W."/>
            <person name="Aime M.C."/>
        </authorList>
    </citation>
    <scope>NUCLEOTIDE SEQUENCE [LARGE SCALE GENOMIC DNA]</scope>
    <source>
        <strain evidence="5 6">MCA 4718</strain>
    </source>
</reference>
<dbReference type="GeneID" id="37014820"/>
<keyword evidence="2" id="KW-0378">Hydrolase</keyword>
<evidence type="ECO:0000313" key="5">
    <source>
        <dbReference type="EMBL" id="PWN18952.1"/>
    </source>
</evidence>
<name>A0A316U0L7_9BASI</name>
<comment type="similarity">
    <text evidence="1">Belongs to the CTAG/PCC1 family.</text>
</comment>
<dbReference type="InterPro" id="IPR015419">
    <property type="entry name" value="CTAG/Pcc1"/>
</dbReference>
<dbReference type="SUPFAM" id="SSF55811">
    <property type="entry name" value="Nudix"/>
    <property type="match status" value="1"/>
</dbReference>
<dbReference type="GO" id="GO:0006203">
    <property type="term" value="P:dGTP catabolic process"/>
    <property type="evidence" value="ECO:0007669"/>
    <property type="project" value="TreeGrafter"/>
</dbReference>